<sequence length="2104" mass="222014">MGSKYSFVGSHLKLLNVIMISNLPVRIPGLKLYVQIAKNAIQAACLLVVFFHVAVAGPNDNSPSNSSRGGRFAPPVIDGQRYIGLTIFNFETNARIDDERIENSAASGCNAVEITINWDRVYPNINSAPGWDVVDSHIQTAQRLGLKIALRVHVGRDADRLGGFWGVHETMQAADSSRSTNQGIIQFSFSHKRTVDRANEFVREAVNRYRYLQDQGQLLFFSVVSSPALESEYSPVYNPPTGNKYVVPYDYSVSELAAYRQYLQARFSLAQLNQRWGTDYSQWGRVMPPANNPADPYASQTGVRGEDWYVFRHRQLQGFIEKINSTVKGIDPSIVVVNQHGCVWDRLSGLRATFAFKSLGQSADGLKFNDGPDYNHRFSMDVVRTNLKPGAFLINAVDGMFHNSVSVDKYYEQISQCYEHGAKMLTLANFGGMDARQKLTDLIKMVVNNGLLNQPVTQVQTAGTAIGYKLSDILKSYSIAQERWGTRYNQNGKKPVRIEIDEDLLRNEPPIINSLPVLSVSLTDQSATVGQPFSYSIGQAFTDSDGSIVSVEASNLPQGIQWKSATGEFTGTPTRAEATLVTLTARDNLGATVTGSFRITVTDLIGTNLPPIAPILALQIGEVGKSFSYALPSFRDPENQPLLHRLAGIVPGLTYSAETNTLSGTPTSVGVYVLAYTAADPLEVTSSTVLQLTIREATPPTKRTGNFEGYLDKYNCEGDIWGWVWDRNLPNTPMPVEILDGLNVIATFTANVNRPDLVAAKKGNGAHGYQFMIPASIKDDKPHVITMRVENSDYYLKGSPMTLNCPLSTAQITDPTNNPPVGPPIPIQYAYVNVPFTYTIPEFSHEDGQTLVYAITGGVVGLTYNQATRTFSGSPSQIGTFTASLIVSDGQGGYTPSLVTVVVTAAPANRPPVVAQTIADQSGMVDQPFAFTIAAGTFTDPDNNLSSIQVSGLPAGLTYNQSNRVISGTPTTAGVATVTVKATDALSATAVTSFKITIDPAPQKPVPNLPPAIVQAPKDQTVTVGQSFNFQIPLETFSDADGSVVSLAVSGLPAGLGYTQSTRTINGTLTTPGTATVVVTATDDDGATATVSFRLIVVPAENKPPVVVQNIPDQIAIVGQPFTYAIGENVFTDLDGVITKVEVVSTLPDGLTYVTPIRVISGTPNAPTSGLRMMAGAVTGPTTSTVTVKATDNHGGWVTTTFKLTVNPAPPADNIPPVVDQTIPDQTATAGQGFTYTIGAGVFTDQDGTIAKIEIVSGLPAGLSFAPSTRIISGTPTAATTTTVTVKATDNDGSSVTTTFKLTVNPAPNVGPVVAQTIPDQTATAGQGFTYTIGAGVFTDQDGTIAKIEIVSGLPAGLNFAPSTRIISGTPTAASATTVTVKATDNQGATVSTTFKLTVNPAPVVENVPPVVAQTIPDQTATAGQGFTYTIGAGVFTDQDGTIAKIEIVSGLPAGLSFAPSTRMISGTPTAASATTVTVKATDNQGATATTTFKLTVNPAPNVAPVVAQTIPDQTATVGQGFTYTIGAGVFTDQDGTIAKIEIVSGLPAGLSFAPSTRIISGTPTAAATSTVTVKATDNLGLTVSTTFKVTVNPAANVAPVVAQKIPDQTATVGQGFTYTIGAGVFTDADGTIAKVEIVSGLPAGLSFAANTRIISGTPTAVVTNTVTVKATDNQGATVSTTFKLTVNPAPNLPPVVAQTIPDQTATVGVGFTYTIGAGVFSDPDGSVAKVEIVSGLPVGLNFTSSTRVITGTPMTATTATVTVKATDNLGLTVSTTFKLTVNSAPTGANQPPVLVKAIPDLTGTASIPFSYTIGKSHFTDPDGTVVSVDVLLLPAGISYNSSTGVLSGSPVAAKNSVVVVKAVDNKSATTTVTFNLTIKENVIMKLYKAGKGPEPQNYIQDLNDGDVLYANNLPEMVNVFFEVESKIGSGRFELRGPKTILFQENFAPWALCGDNGSVPLIPGTYTLKLIGYKGTNLTSNQMVTRVIAFTVKAASGKRESATTAMSDNESASTVWGVYPNPFQDQITVTLPGESNEQLTPMAPYRFSIISPSGRQTLISDQDTQLEPGKAILNVQPYGLPSGLYFLQIQRGEGLRRTMKLLKQ</sequence>
<dbReference type="InterPro" id="IPR026444">
    <property type="entry name" value="Secre_tail"/>
</dbReference>
<feature type="domain" description="Dystroglycan-type cadherin-like" evidence="3">
    <location>
        <begin position="1506"/>
        <end position="1600"/>
    </location>
</feature>
<dbReference type="GO" id="GO:0043236">
    <property type="term" value="F:laminin binding"/>
    <property type="evidence" value="ECO:0007669"/>
    <property type="project" value="TreeGrafter"/>
</dbReference>
<feature type="domain" description="Dystroglycan-type cadherin-like" evidence="3">
    <location>
        <begin position="1313"/>
        <end position="1406"/>
    </location>
</feature>
<dbReference type="InterPro" id="IPR006644">
    <property type="entry name" value="Cadg"/>
</dbReference>
<name>A0A7K0ERJ2_9BACT</name>
<protein>
    <submittedName>
        <fullName evidence="4">T9SS type A sorting domain-containing protein</fullName>
    </submittedName>
</protein>
<comment type="caution">
    <text evidence="4">The sequence shown here is derived from an EMBL/GenBank/DDBJ whole genome shotgun (WGS) entry which is preliminary data.</text>
</comment>
<dbReference type="InterPro" id="IPR013529">
    <property type="entry name" value="Glyco_hydro_42_N"/>
</dbReference>
<dbReference type="GO" id="GO:0009341">
    <property type="term" value="C:beta-galactosidase complex"/>
    <property type="evidence" value="ECO:0007669"/>
    <property type="project" value="InterPro"/>
</dbReference>
<proteinExistence type="predicted"/>
<evidence type="ECO:0000256" key="1">
    <source>
        <dbReference type="ARBA" id="ARBA00022801"/>
    </source>
</evidence>
<dbReference type="GO" id="GO:0005975">
    <property type="term" value="P:carbohydrate metabolic process"/>
    <property type="evidence" value="ECO:0007669"/>
    <property type="project" value="InterPro"/>
</dbReference>
<dbReference type="InterPro" id="IPR013783">
    <property type="entry name" value="Ig-like_fold"/>
</dbReference>
<feature type="domain" description="Dystroglycan-type cadherin-like" evidence="3">
    <location>
        <begin position="1218"/>
        <end position="1311"/>
    </location>
</feature>
<feature type="domain" description="Dystroglycan-type cadherin-like" evidence="3">
    <location>
        <begin position="615"/>
        <end position="701"/>
    </location>
</feature>
<evidence type="ECO:0000259" key="3">
    <source>
        <dbReference type="SMART" id="SM00736"/>
    </source>
</evidence>
<accession>A0A7K0ERJ2</accession>
<dbReference type="SUPFAM" id="SSF51445">
    <property type="entry name" value="(Trans)glycosidases"/>
    <property type="match status" value="1"/>
</dbReference>
<dbReference type="Gene3D" id="2.60.40.10">
    <property type="entry name" value="Immunoglobulins"/>
    <property type="match status" value="13"/>
</dbReference>
<dbReference type="GO" id="GO:0016011">
    <property type="term" value="C:dystroglycan complex"/>
    <property type="evidence" value="ECO:0007669"/>
    <property type="project" value="TreeGrafter"/>
</dbReference>
<dbReference type="GO" id="GO:0005509">
    <property type="term" value="F:calcium ion binding"/>
    <property type="evidence" value="ECO:0007669"/>
    <property type="project" value="InterPro"/>
</dbReference>
<evidence type="ECO:0000313" key="5">
    <source>
        <dbReference type="Proteomes" id="UP000441754"/>
    </source>
</evidence>
<reference evidence="4 5" key="1">
    <citation type="journal article" date="2018" name="Antonie Van Leeuwenhoek">
        <title>Larkinella terrae sp. nov., isolated from soil on Jeju Island, South Korea.</title>
        <authorList>
            <person name="Ten L.N."/>
            <person name="Jeon J."/>
            <person name="Park S.J."/>
            <person name="Park S."/>
            <person name="Lee S.Y."/>
            <person name="Kim M.K."/>
            <person name="Jung H.Y."/>
        </authorList>
    </citation>
    <scope>NUCLEOTIDE SEQUENCE [LARGE SCALE GENOMIC DNA]</scope>
    <source>
        <strain evidence="4 5">KCTC 52001</strain>
    </source>
</reference>
<feature type="domain" description="Dystroglycan-type cadherin-like" evidence="3">
    <location>
        <begin position="1106"/>
        <end position="1213"/>
    </location>
</feature>
<dbReference type="Proteomes" id="UP000441754">
    <property type="component" value="Unassembled WGS sequence"/>
</dbReference>
<feature type="domain" description="Dystroglycan-type cadherin-like" evidence="3">
    <location>
        <begin position="1012"/>
        <end position="1104"/>
    </location>
</feature>
<dbReference type="EMBL" id="WJXZ01000014">
    <property type="protein sequence ID" value="MRS64156.1"/>
    <property type="molecule type" value="Genomic_DNA"/>
</dbReference>
<evidence type="ECO:0000313" key="4">
    <source>
        <dbReference type="EMBL" id="MRS64156.1"/>
    </source>
</evidence>
<keyword evidence="2" id="KW-0326">Glycosidase</keyword>
<dbReference type="Pfam" id="PF05345">
    <property type="entry name" value="He_PIG"/>
    <property type="match status" value="12"/>
</dbReference>
<dbReference type="Pfam" id="PF02449">
    <property type="entry name" value="Glyco_hydro_42"/>
    <property type="match status" value="1"/>
</dbReference>
<dbReference type="PANTHER" id="PTHR21559">
    <property type="entry name" value="DYSTROGLYCAN-RELATED"/>
    <property type="match status" value="1"/>
</dbReference>
<feature type="domain" description="Dystroglycan-type cadherin-like" evidence="3">
    <location>
        <begin position="1794"/>
        <end position="1885"/>
    </location>
</feature>
<feature type="domain" description="Dystroglycan-type cadherin-like" evidence="3">
    <location>
        <begin position="820"/>
        <end position="912"/>
    </location>
</feature>
<dbReference type="Pfam" id="PF18962">
    <property type="entry name" value="Por_Secre_tail"/>
    <property type="match status" value="1"/>
</dbReference>
<gene>
    <name evidence="4" type="ORF">GJJ30_22855</name>
</gene>
<organism evidence="4 5">
    <name type="scientific">Larkinella terrae</name>
    <dbReference type="NCBI Taxonomy" id="2025311"/>
    <lineage>
        <taxon>Bacteria</taxon>
        <taxon>Pseudomonadati</taxon>
        <taxon>Bacteroidota</taxon>
        <taxon>Cytophagia</taxon>
        <taxon>Cytophagales</taxon>
        <taxon>Spirosomataceae</taxon>
        <taxon>Larkinella</taxon>
    </lineage>
</organism>
<dbReference type="GO" id="GO:0004565">
    <property type="term" value="F:beta-galactosidase activity"/>
    <property type="evidence" value="ECO:0007669"/>
    <property type="project" value="InterPro"/>
</dbReference>
<feature type="domain" description="Dystroglycan-type cadherin-like" evidence="3">
    <location>
        <begin position="517"/>
        <end position="611"/>
    </location>
</feature>
<evidence type="ECO:0000256" key="2">
    <source>
        <dbReference type="ARBA" id="ARBA00023295"/>
    </source>
</evidence>
<keyword evidence="1" id="KW-0378">Hydrolase</keyword>
<feature type="domain" description="Dystroglycan-type cadherin-like" evidence="3">
    <location>
        <begin position="1601"/>
        <end position="1694"/>
    </location>
</feature>
<dbReference type="NCBIfam" id="TIGR04183">
    <property type="entry name" value="Por_Secre_tail"/>
    <property type="match status" value="1"/>
</dbReference>
<keyword evidence="5" id="KW-1185">Reference proteome</keyword>
<dbReference type="Gene3D" id="3.20.20.80">
    <property type="entry name" value="Glycosidases"/>
    <property type="match status" value="1"/>
</dbReference>
<feature type="domain" description="Dystroglycan-type cadherin-like" evidence="3">
    <location>
        <begin position="913"/>
        <end position="1005"/>
    </location>
</feature>
<feature type="domain" description="Dystroglycan-type cadherin-like" evidence="3">
    <location>
        <begin position="1411"/>
        <end position="1504"/>
    </location>
</feature>
<dbReference type="OrthoDB" id="898444at2"/>
<feature type="domain" description="Dystroglycan-type cadherin-like" evidence="3">
    <location>
        <begin position="1696"/>
        <end position="1789"/>
    </location>
</feature>
<dbReference type="InterPro" id="IPR015919">
    <property type="entry name" value="Cadherin-like_sf"/>
</dbReference>
<dbReference type="SUPFAM" id="SSF49313">
    <property type="entry name" value="Cadherin-like"/>
    <property type="match status" value="13"/>
</dbReference>
<dbReference type="SMART" id="SM00736">
    <property type="entry name" value="CADG"/>
    <property type="match status" value="13"/>
</dbReference>
<dbReference type="PANTHER" id="PTHR21559:SF21">
    <property type="entry name" value="DYSTROGLYCAN 1"/>
    <property type="match status" value="1"/>
</dbReference>
<dbReference type="InterPro" id="IPR017853">
    <property type="entry name" value="GH"/>
</dbReference>